<dbReference type="AlphaFoldDB" id="A0A9W9TGQ3"/>
<protein>
    <submittedName>
        <fullName evidence="2">Uncharacterized protein</fullName>
    </submittedName>
</protein>
<evidence type="ECO:0000313" key="3">
    <source>
        <dbReference type="Proteomes" id="UP001147733"/>
    </source>
</evidence>
<feature type="compositionally biased region" description="Basic and acidic residues" evidence="1">
    <location>
        <begin position="25"/>
        <end position="44"/>
    </location>
</feature>
<accession>A0A9W9TGQ3</accession>
<reference evidence="2" key="1">
    <citation type="submission" date="2022-11" db="EMBL/GenBank/DDBJ databases">
        <authorList>
            <person name="Petersen C."/>
        </authorList>
    </citation>
    <scope>NUCLEOTIDE SEQUENCE</scope>
    <source>
        <strain evidence="2">IBT 23319</strain>
    </source>
</reference>
<evidence type="ECO:0000313" key="2">
    <source>
        <dbReference type="EMBL" id="KAJ5220835.1"/>
    </source>
</evidence>
<evidence type="ECO:0000256" key="1">
    <source>
        <dbReference type="SAM" id="MobiDB-lite"/>
    </source>
</evidence>
<name>A0A9W9TGQ3_PENCI</name>
<dbReference type="OrthoDB" id="4310073at2759"/>
<proteinExistence type="predicted"/>
<keyword evidence="3" id="KW-1185">Reference proteome</keyword>
<dbReference type="Proteomes" id="UP001147733">
    <property type="component" value="Unassembled WGS sequence"/>
</dbReference>
<organism evidence="2 3">
    <name type="scientific">Penicillium citrinum</name>
    <dbReference type="NCBI Taxonomy" id="5077"/>
    <lineage>
        <taxon>Eukaryota</taxon>
        <taxon>Fungi</taxon>
        <taxon>Dikarya</taxon>
        <taxon>Ascomycota</taxon>
        <taxon>Pezizomycotina</taxon>
        <taxon>Eurotiomycetes</taxon>
        <taxon>Eurotiomycetidae</taxon>
        <taxon>Eurotiales</taxon>
        <taxon>Aspergillaceae</taxon>
        <taxon>Penicillium</taxon>
    </lineage>
</organism>
<dbReference type="GeneID" id="81387794"/>
<gene>
    <name evidence="2" type="ORF">N7469_009722</name>
</gene>
<dbReference type="RefSeq" id="XP_056495758.1">
    <property type="nucleotide sequence ID" value="XM_056648627.1"/>
</dbReference>
<sequence>MSDKTFVPPKGFQDRAAADAAGKSSQEKRKQNKQEAKDEKDKAVVEAAGKSSQEKRTGNIYDMYKR</sequence>
<feature type="region of interest" description="Disordered" evidence="1">
    <location>
        <begin position="1"/>
        <end position="66"/>
    </location>
</feature>
<comment type="caution">
    <text evidence="2">The sequence shown here is derived from an EMBL/GenBank/DDBJ whole genome shotgun (WGS) entry which is preliminary data.</text>
</comment>
<dbReference type="EMBL" id="JAPQKT010000009">
    <property type="protein sequence ID" value="KAJ5220835.1"/>
    <property type="molecule type" value="Genomic_DNA"/>
</dbReference>
<feature type="compositionally biased region" description="Basic and acidic residues" evidence="1">
    <location>
        <begin position="52"/>
        <end position="66"/>
    </location>
</feature>
<reference evidence="2" key="2">
    <citation type="journal article" date="2023" name="IMA Fungus">
        <title>Comparative genomic study of the Penicillium genus elucidates a diverse pangenome and 15 lateral gene transfer events.</title>
        <authorList>
            <person name="Petersen C."/>
            <person name="Sorensen T."/>
            <person name="Nielsen M.R."/>
            <person name="Sondergaard T.E."/>
            <person name="Sorensen J.L."/>
            <person name="Fitzpatrick D.A."/>
            <person name="Frisvad J.C."/>
            <person name="Nielsen K.L."/>
        </authorList>
    </citation>
    <scope>NUCLEOTIDE SEQUENCE</scope>
    <source>
        <strain evidence="2">IBT 23319</strain>
    </source>
</reference>